<dbReference type="PRINTS" id="PR00385">
    <property type="entry name" value="P450"/>
</dbReference>
<sequence length="560" mass="63641">MEALMDAGARAAQTAATWWARWDLGARLRAGSAATDAWLGISAWSVPARCAAYATLLLLLLAIVEQVRLRYKAGFGKIAGPRFLPPFIGCVASMVWQPYWFWEQQRRLCPSGLSWTSIAGFFTVFITNTDVSRFVLNNNGPSDFEMILHPNGWKILGKNNIAFKSGVEHKALRQSFLRLFSRKALGVYLSIQERLIRQHIAAWMQETQSAEDGAARAPLEVRTRVRDLNLMTSQTVFVGPYLQDRERFCRDYLYITQGFLSFPIALPGTGLWRAIQARRRIMRALTECVRRSKKRMQSGDAVEPECLLDFWTLTVLEEVAEAQHQGVPPPKYSADHEMADALLDFLFAAQDASTASLTWTTVLVAERKDVLHKVREEQARLRPNDEPLTYELLEQMTYARAVIMEVLRFRPPPTLVPQVAMRNIPLTDTYTVPRGTLVIPSLWAACMEGFPEPGKFDPERMMPERQEDLKYRKHFMTFGCGPHACVGRHYAINHLMCYLAILATTLNWQRVRTPQSDEIIYLPTIYPADSLIVPEWRRPPPTTEEAVRRESVANGVHVAA</sequence>
<dbReference type="InterPro" id="IPR036396">
    <property type="entry name" value="Cyt_P450_sf"/>
</dbReference>
<keyword evidence="8" id="KW-0503">Monooxygenase</keyword>
<dbReference type="GO" id="GO:0020037">
    <property type="term" value="F:heme binding"/>
    <property type="evidence" value="ECO:0007669"/>
    <property type="project" value="InterPro"/>
</dbReference>
<dbReference type="EC" id="1.14.19.41" evidence="6"/>
<comment type="cofactor">
    <cofactor evidence="1 7">
        <name>heme</name>
        <dbReference type="ChEBI" id="CHEBI:30413"/>
    </cofactor>
</comment>
<evidence type="ECO:0000256" key="1">
    <source>
        <dbReference type="ARBA" id="ARBA00001971"/>
    </source>
</evidence>
<dbReference type="GO" id="GO:0016125">
    <property type="term" value="P:sterol metabolic process"/>
    <property type="evidence" value="ECO:0007669"/>
    <property type="project" value="TreeGrafter"/>
</dbReference>
<evidence type="ECO:0000256" key="4">
    <source>
        <dbReference type="ARBA" id="ARBA00023002"/>
    </source>
</evidence>
<keyword evidence="7 8" id="KW-0349">Heme</keyword>
<evidence type="ECO:0000256" key="2">
    <source>
        <dbReference type="ARBA" id="ARBA00010617"/>
    </source>
</evidence>
<dbReference type="PRINTS" id="PR00465">
    <property type="entry name" value="EP450IV"/>
</dbReference>
<reference evidence="9 10" key="1">
    <citation type="submission" date="2022-07" db="EMBL/GenBank/DDBJ databases">
        <title>Genome-wide signatures of adaptation to extreme environments.</title>
        <authorList>
            <person name="Cho C.H."/>
            <person name="Yoon H.S."/>
        </authorList>
    </citation>
    <scope>NUCLEOTIDE SEQUENCE [LARGE SCALE GENOMIC DNA]</scope>
    <source>
        <strain evidence="9 10">DBV 063 E5</strain>
    </source>
</reference>
<dbReference type="CDD" id="cd11082">
    <property type="entry name" value="CYP61_CYP710"/>
    <property type="match status" value="1"/>
</dbReference>
<dbReference type="Gene3D" id="1.10.630.10">
    <property type="entry name" value="Cytochrome P450"/>
    <property type="match status" value="1"/>
</dbReference>
<dbReference type="AlphaFoldDB" id="A0AAV9IXH5"/>
<comment type="similarity">
    <text evidence="2 8">Belongs to the cytochrome P450 family.</text>
</comment>
<dbReference type="InterPro" id="IPR017972">
    <property type="entry name" value="Cyt_P450_CS"/>
</dbReference>
<keyword evidence="3 7" id="KW-0479">Metal-binding</keyword>
<keyword evidence="10" id="KW-1185">Reference proteome</keyword>
<dbReference type="InterPro" id="IPR001128">
    <property type="entry name" value="Cyt_P450"/>
</dbReference>
<keyword evidence="5 7" id="KW-0408">Iron</keyword>
<feature type="binding site" description="axial binding residue" evidence="7">
    <location>
        <position position="485"/>
    </location>
    <ligand>
        <name>heme</name>
        <dbReference type="ChEBI" id="CHEBI:30413"/>
    </ligand>
    <ligandPart>
        <name>Fe</name>
        <dbReference type="ChEBI" id="CHEBI:18248"/>
    </ligandPart>
</feature>
<dbReference type="SUPFAM" id="SSF48264">
    <property type="entry name" value="Cytochrome P450"/>
    <property type="match status" value="1"/>
</dbReference>
<dbReference type="Proteomes" id="UP001301350">
    <property type="component" value="Unassembled WGS sequence"/>
</dbReference>
<dbReference type="GO" id="GO:0004497">
    <property type="term" value="F:monooxygenase activity"/>
    <property type="evidence" value="ECO:0007669"/>
    <property type="project" value="UniProtKB-KW"/>
</dbReference>
<evidence type="ECO:0000256" key="3">
    <source>
        <dbReference type="ARBA" id="ARBA00022723"/>
    </source>
</evidence>
<name>A0AAV9IXH5_CYACA</name>
<dbReference type="GO" id="GO:0005506">
    <property type="term" value="F:iron ion binding"/>
    <property type="evidence" value="ECO:0007669"/>
    <property type="project" value="InterPro"/>
</dbReference>
<evidence type="ECO:0000256" key="7">
    <source>
        <dbReference type="PIRSR" id="PIRSR602403-1"/>
    </source>
</evidence>
<dbReference type="PANTHER" id="PTHR24286">
    <property type="entry name" value="CYTOCHROME P450 26"/>
    <property type="match status" value="1"/>
</dbReference>
<dbReference type="PANTHER" id="PTHR24286:SF228">
    <property type="entry name" value="C-22 STEROL DESATURASE ERG5"/>
    <property type="match status" value="1"/>
</dbReference>
<dbReference type="GO" id="GO:0000249">
    <property type="term" value="F:C-22 sterol desaturase (NADPH) activity"/>
    <property type="evidence" value="ECO:0007669"/>
    <property type="project" value="UniProtKB-EC"/>
</dbReference>
<evidence type="ECO:0000313" key="9">
    <source>
        <dbReference type="EMBL" id="KAK4536809.1"/>
    </source>
</evidence>
<dbReference type="InterPro" id="IPR002403">
    <property type="entry name" value="Cyt_P450_E_grp-IV"/>
</dbReference>
<dbReference type="EMBL" id="JANCYW010000009">
    <property type="protein sequence ID" value="KAK4536809.1"/>
    <property type="molecule type" value="Genomic_DNA"/>
</dbReference>
<evidence type="ECO:0000256" key="6">
    <source>
        <dbReference type="ARBA" id="ARBA00039038"/>
    </source>
</evidence>
<dbReference type="PROSITE" id="PS00086">
    <property type="entry name" value="CYTOCHROME_P450"/>
    <property type="match status" value="1"/>
</dbReference>
<evidence type="ECO:0000313" key="10">
    <source>
        <dbReference type="Proteomes" id="UP001301350"/>
    </source>
</evidence>
<dbReference type="Pfam" id="PF00067">
    <property type="entry name" value="p450"/>
    <property type="match status" value="1"/>
</dbReference>
<proteinExistence type="inferred from homology"/>
<comment type="caution">
    <text evidence="9">The sequence shown here is derived from an EMBL/GenBank/DDBJ whole genome shotgun (WGS) entry which is preliminary data.</text>
</comment>
<gene>
    <name evidence="9" type="ORF">CDCA_CDCA09G2834</name>
</gene>
<accession>A0AAV9IXH5</accession>
<evidence type="ECO:0000256" key="8">
    <source>
        <dbReference type="RuleBase" id="RU000461"/>
    </source>
</evidence>
<keyword evidence="4 8" id="KW-0560">Oxidoreductase</keyword>
<evidence type="ECO:0000256" key="5">
    <source>
        <dbReference type="ARBA" id="ARBA00023004"/>
    </source>
</evidence>
<organism evidence="9 10">
    <name type="scientific">Cyanidium caldarium</name>
    <name type="common">Red alga</name>
    <dbReference type="NCBI Taxonomy" id="2771"/>
    <lineage>
        <taxon>Eukaryota</taxon>
        <taxon>Rhodophyta</taxon>
        <taxon>Bangiophyceae</taxon>
        <taxon>Cyanidiales</taxon>
        <taxon>Cyanidiaceae</taxon>
        <taxon>Cyanidium</taxon>
    </lineage>
</organism>
<protein>
    <recommendedName>
        <fullName evidence="6">sterol 22-desaturase</fullName>
        <ecNumber evidence="6">1.14.19.41</ecNumber>
    </recommendedName>
</protein>